<evidence type="ECO:0000256" key="4">
    <source>
        <dbReference type="ARBA" id="ARBA00022838"/>
    </source>
</evidence>
<evidence type="ECO:0000256" key="3">
    <source>
        <dbReference type="ARBA" id="ARBA00022454"/>
    </source>
</evidence>
<evidence type="ECO:0000256" key="6">
    <source>
        <dbReference type="ARBA" id="ARBA00023328"/>
    </source>
</evidence>
<dbReference type="InterPro" id="IPR008426">
    <property type="entry name" value="CENP-H_C"/>
</dbReference>
<dbReference type="GO" id="GO:0005634">
    <property type="term" value="C:nucleus"/>
    <property type="evidence" value="ECO:0007669"/>
    <property type="project" value="UniProtKB-SubCell"/>
</dbReference>
<evidence type="ECO:0000313" key="9">
    <source>
        <dbReference type="EMBL" id="KAK2068676.1"/>
    </source>
</evidence>
<keyword evidence="3" id="KW-0158">Chromosome</keyword>
<keyword evidence="4" id="KW-0995">Kinetochore</keyword>
<evidence type="ECO:0000256" key="5">
    <source>
        <dbReference type="ARBA" id="ARBA00023242"/>
    </source>
</evidence>
<dbReference type="Proteomes" id="UP001217918">
    <property type="component" value="Unassembled WGS sequence"/>
</dbReference>
<dbReference type="Pfam" id="PF05837">
    <property type="entry name" value="CENP-H"/>
    <property type="match status" value="1"/>
</dbReference>
<sequence>MERQEDALELSETELEILHLYDKLQQLRIELSLMRTRQEHAPYDQGPAEEVTEDMLRDAQDELLHARASYSLTNSAIENVLVVNPILRAVHSATEASPVERDLLPATIPVNFIHHLSAACEAAQEPMA</sequence>
<comment type="similarity">
    <text evidence="7">Belongs to the CENP-H/MCM16 family.</text>
</comment>
<evidence type="ECO:0000256" key="7">
    <source>
        <dbReference type="ARBA" id="ARBA00025735"/>
    </source>
</evidence>
<keyword evidence="6" id="KW-0137">Centromere</keyword>
<evidence type="ECO:0000256" key="2">
    <source>
        <dbReference type="ARBA" id="ARBA00004629"/>
    </source>
</evidence>
<reference evidence="9" key="1">
    <citation type="journal article" date="2023" name="Mol. Plant Microbe Interact.">
        <title>Elucidating the Obligate Nature and Biological Capacity of an Invasive Fungal Corn Pathogen.</title>
        <authorList>
            <person name="MacCready J.S."/>
            <person name="Roggenkamp E.M."/>
            <person name="Gdanetz K."/>
            <person name="Chilvers M.I."/>
        </authorList>
    </citation>
    <scope>NUCLEOTIDE SEQUENCE</scope>
    <source>
        <strain evidence="9">PM02</strain>
    </source>
</reference>
<accession>A0AAD9I041</accession>
<name>A0AAD9I041_9PEZI</name>
<feature type="domain" description="Centromere protein H C-terminal" evidence="8">
    <location>
        <begin position="16"/>
        <end position="124"/>
    </location>
</feature>
<keyword evidence="5" id="KW-0539">Nucleus</keyword>
<proteinExistence type="inferred from homology"/>
<protein>
    <recommendedName>
        <fullName evidence="8">Centromere protein H C-terminal domain-containing protein</fullName>
    </recommendedName>
</protein>
<comment type="caution">
    <text evidence="9">The sequence shown here is derived from an EMBL/GenBank/DDBJ whole genome shotgun (WGS) entry which is preliminary data.</text>
</comment>
<dbReference type="AlphaFoldDB" id="A0AAD9I041"/>
<evidence type="ECO:0000256" key="1">
    <source>
        <dbReference type="ARBA" id="ARBA00004123"/>
    </source>
</evidence>
<comment type="subcellular location">
    <subcellularLocation>
        <location evidence="2">Chromosome</location>
        <location evidence="2">Centromere</location>
        <location evidence="2">Kinetochore</location>
    </subcellularLocation>
    <subcellularLocation>
        <location evidence="1">Nucleus</location>
    </subcellularLocation>
</comment>
<evidence type="ECO:0000259" key="8">
    <source>
        <dbReference type="Pfam" id="PF05837"/>
    </source>
</evidence>
<keyword evidence="10" id="KW-1185">Reference proteome</keyword>
<gene>
    <name evidence="9" type="ORF">P8C59_003305</name>
</gene>
<dbReference type="GO" id="GO:0051382">
    <property type="term" value="P:kinetochore assembly"/>
    <property type="evidence" value="ECO:0007669"/>
    <property type="project" value="InterPro"/>
</dbReference>
<dbReference type="GO" id="GO:0000776">
    <property type="term" value="C:kinetochore"/>
    <property type="evidence" value="ECO:0007669"/>
    <property type="project" value="UniProtKB-KW"/>
</dbReference>
<dbReference type="EMBL" id="JAQQPM010000002">
    <property type="protein sequence ID" value="KAK2068676.1"/>
    <property type="molecule type" value="Genomic_DNA"/>
</dbReference>
<organism evidence="9 10">
    <name type="scientific">Phyllachora maydis</name>
    <dbReference type="NCBI Taxonomy" id="1825666"/>
    <lineage>
        <taxon>Eukaryota</taxon>
        <taxon>Fungi</taxon>
        <taxon>Dikarya</taxon>
        <taxon>Ascomycota</taxon>
        <taxon>Pezizomycotina</taxon>
        <taxon>Sordariomycetes</taxon>
        <taxon>Sordariomycetidae</taxon>
        <taxon>Phyllachorales</taxon>
        <taxon>Phyllachoraceae</taxon>
        <taxon>Phyllachora</taxon>
    </lineage>
</organism>
<evidence type="ECO:0000313" key="10">
    <source>
        <dbReference type="Proteomes" id="UP001217918"/>
    </source>
</evidence>